<dbReference type="InterPro" id="IPR001878">
    <property type="entry name" value="Znf_CCHC"/>
</dbReference>
<dbReference type="PROSITE" id="PS50158">
    <property type="entry name" value="ZF_CCHC"/>
    <property type="match status" value="1"/>
</dbReference>
<comment type="caution">
    <text evidence="4">The sequence shown here is derived from an EMBL/GenBank/DDBJ whole genome shotgun (WGS) entry which is preliminary data.</text>
</comment>
<dbReference type="SMART" id="SM00343">
    <property type="entry name" value="ZnF_C2HC"/>
    <property type="match status" value="1"/>
</dbReference>
<evidence type="ECO:0000256" key="1">
    <source>
        <dbReference type="PROSITE-ProRule" id="PRU00047"/>
    </source>
</evidence>
<dbReference type="SUPFAM" id="SSF57756">
    <property type="entry name" value="Retrovirus zinc finger-like domains"/>
    <property type="match status" value="1"/>
</dbReference>
<dbReference type="EMBL" id="VTPC01090740">
    <property type="protein sequence ID" value="KAF2881427.1"/>
    <property type="molecule type" value="Genomic_DNA"/>
</dbReference>
<feature type="compositionally biased region" description="Basic and acidic residues" evidence="2">
    <location>
        <begin position="306"/>
        <end position="329"/>
    </location>
</feature>
<feature type="compositionally biased region" description="Acidic residues" evidence="2">
    <location>
        <begin position="292"/>
        <end position="302"/>
    </location>
</feature>
<dbReference type="InterPro" id="IPR036875">
    <property type="entry name" value="Znf_CCHC_sf"/>
</dbReference>
<dbReference type="AlphaFoldDB" id="A0A8K0FYG6"/>
<name>A0A8K0FYG6_IGNLU</name>
<dbReference type="OrthoDB" id="8029976at2759"/>
<reference evidence="4" key="1">
    <citation type="submission" date="2019-08" db="EMBL/GenBank/DDBJ databases">
        <title>The genome of the North American firefly Photinus pyralis.</title>
        <authorList>
            <consortium name="Photinus pyralis genome working group"/>
            <person name="Fallon T.R."/>
            <person name="Sander Lower S.E."/>
            <person name="Weng J.-K."/>
        </authorList>
    </citation>
    <scope>NUCLEOTIDE SEQUENCE</scope>
    <source>
        <strain evidence="4">TRF0915ILg1</strain>
        <tissue evidence="4">Whole body</tissue>
    </source>
</reference>
<evidence type="ECO:0000256" key="2">
    <source>
        <dbReference type="SAM" id="MobiDB-lite"/>
    </source>
</evidence>
<feature type="compositionally biased region" description="Low complexity" evidence="2">
    <location>
        <begin position="257"/>
        <end position="271"/>
    </location>
</feature>
<accession>A0A8K0FYG6</accession>
<gene>
    <name evidence="4" type="ORF">ILUMI_24749</name>
</gene>
<dbReference type="Pfam" id="PF22936">
    <property type="entry name" value="Pol_BBD"/>
    <property type="match status" value="1"/>
</dbReference>
<keyword evidence="1" id="KW-0862">Zinc</keyword>
<proteinExistence type="predicted"/>
<feature type="region of interest" description="Disordered" evidence="2">
    <location>
        <begin position="253"/>
        <end position="329"/>
    </location>
</feature>
<dbReference type="GO" id="GO:0003676">
    <property type="term" value="F:nucleic acid binding"/>
    <property type="evidence" value="ECO:0007669"/>
    <property type="project" value="InterPro"/>
</dbReference>
<keyword evidence="5" id="KW-1185">Reference proteome</keyword>
<dbReference type="GO" id="GO:0008270">
    <property type="term" value="F:zinc ion binding"/>
    <property type="evidence" value="ECO:0007669"/>
    <property type="project" value="UniProtKB-KW"/>
</dbReference>
<organism evidence="4 5">
    <name type="scientific">Ignelater luminosus</name>
    <name type="common">Cucubano</name>
    <name type="synonym">Pyrophorus luminosus</name>
    <dbReference type="NCBI Taxonomy" id="2038154"/>
    <lineage>
        <taxon>Eukaryota</taxon>
        <taxon>Metazoa</taxon>
        <taxon>Ecdysozoa</taxon>
        <taxon>Arthropoda</taxon>
        <taxon>Hexapoda</taxon>
        <taxon>Insecta</taxon>
        <taxon>Pterygota</taxon>
        <taxon>Neoptera</taxon>
        <taxon>Endopterygota</taxon>
        <taxon>Coleoptera</taxon>
        <taxon>Polyphaga</taxon>
        <taxon>Elateriformia</taxon>
        <taxon>Elateroidea</taxon>
        <taxon>Elateridae</taxon>
        <taxon>Agrypninae</taxon>
        <taxon>Pyrophorini</taxon>
        <taxon>Ignelater</taxon>
    </lineage>
</organism>
<keyword evidence="1" id="KW-0863">Zinc-finger</keyword>
<evidence type="ECO:0000313" key="4">
    <source>
        <dbReference type="EMBL" id="KAF2881427.1"/>
    </source>
</evidence>
<feature type="domain" description="CCHC-type" evidence="3">
    <location>
        <begin position="96"/>
        <end position="111"/>
    </location>
</feature>
<keyword evidence="1" id="KW-0479">Metal-binding</keyword>
<sequence>MIDTAQKLKGTEFKINDNWIGSLLLASLPEKYSPMIMAIEYSAVDMTADKIEIKLMDMEPIGNGSTNTGRAFAGGSRTKSYSSGRTAVNGKKTVQCYKCKQLGHNKNKCPNNNTVEKRTVNGFSPVFLSEQFNKNDWYVDSQASVHLTSRQDCLRNITTKTNIKEISVANNTKVAVSCVGDINITTKANSKLHDITITNAVRVPDSTTNLLSVNKLISNGTIVEFKKDICKIYSKQKVLVATADLANNQQLQATPGITSTQPQPTIETPEPVGAPNQKENTDEHISNPPINDDSDAHEEDQTPEVGLRRSDRKPQPKSDLKSPAKKKYDVSQERLLPAFSVQNRRQDEPWVSHVCCSSCVTQLTCFYMPFAVPIVWKKPKDYCTDFYFCMVKITGITSKTKNSLKYPDISSALRRISHTSELSVSTPSTTWTADLEKDVNADLTEMEAVDEDPDFLKSPTN</sequence>
<evidence type="ECO:0000313" key="5">
    <source>
        <dbReference type="Proteomes" id="UP000801492"/>
    </source>
</evidence>
<dbReference type="Gene3D" id="4.10.60.10">
    <property type="entry name" value="Zinc finger, CCHC-type"/>
    <property type="match status" value="1"/>
</dbReference>
<protein>
    <recommendedName>
        <fullName evidence="3">CCHC-type domain-containing protein</fullName>
    </recommendedName>
</protein>
<evidence type="ECO:0000259" key="3">
    <source>
        <dbReference type="PROSITE" id="PS50158"/>
    </source>
</evidence>
<dbReference type="Proteomes" id="UP000801492">
    <property type="component" value="Unassembled WGS sequence"/>
</dbReference>
<dbReference type="InterPro" id="IPR054722">
    <property type="entry name" value="PolX-like_BBD"/>
</dbReference>